<feature type="domain" description="HTH cro/C1-type" evidence="2">
    <location>
        <begin position="28"/>
        <end position="72"/>
    </location>
</feature>
<gene>
    <name evidence="3" type="ORF">EDD28_0545</name>
</gene>
<sequence>MTNVTLPGVITRNVAAVLRARVARVQATQTELAAVSGVSQSQLSKILRGTRAIDLDVLDRLCWTLGLDVADVLAEAERDAADLRGRGYPDPIFYRDGGRTIFGGRSMSEGGGTLMAAREDDDDAESEAQQDEP</sequence>
<dbReference type="GO" id="GO:0003677">
    <property type="term" value="F:DNA binding"/>
    <property type="evidence" value="ECO:0007669"/>
    <property type="project" value="UniProtKB-KW"/>
</dbReference>
<dbReference type="Proteomes" id="UP000275356">
    <property type="component" value="Unassembled WGS sequence"/>
</dbReference>
<accession>A0A3N2D860</accession>
<dbReference type="SUPFAM" id="SSF47413">
    <property type="entry name" value="lambda repressor-like DNA-binding domains"/>
    <property type="match status" value="1"/>
</dbReference>
<protein>
    <submittedName>
        <fullName evidence="3">DNA-binding Xre family transcriptional regulator</fullName>
    </submittedName>
</protein>
<evidence type="ECO:0000313" key="3">
    <source>
        <dbReference type="EMBL" id="ROR95976.1"/>
    </source>
</evidence>
<dbReference type="Gene3D" id="1.10.260.40">
    <property type="entry name" value="lambda repressor-like DNA-binding domains"/>
    <property type="match status" value="1"/>
</dbReference>
<dbReference type="InterPro" id="IPR010982">
    <property type="entry name" value="Lambda_DNA-bd_dom_sf"/>
</dbReference>
<feature type="compositionally biased region" description="Acidic residues" evidence="1">
    <location>
        <begin position="119"/>
        <end position="133"/>
    </location>
</feature>
<evidence type="ECO:0000313" key="4">
    <source>
        <dbReference type="Proteomes" id="UP000275356"/>
    </source>
</evidence>
<dbReference type="PROSITE" id="PS50943">
    <property type="entry name" value="HTH_CROC1"/>
    <property type="match status" value="1"/>
</dbReference>
<comment type="caution">
    <text evidence="3">The sequence shown here is derived from an EMBL/GenBank/DDBJ whole genome shotgun (WGS) entry which is preliminary data.</text>
</comment>
<dbReference type="InterPro" id="IPR001387">
    <property type="entry name" value="Cro/C1-type_HTH"/>
</dbReference>
<dbReference type="OrthoDB" id="5073435at2"/>
<evidence type="ECO:0000256" key="1">
    <source>
        <dbReference type="SAM" id="MobiDB-lite"/>
    </source>
</evidence>
<keyword evidence="3" id="KW-0238">DNA-binding</keyword>
<evidence type="ECO:0000259" key="2">
    <source>
        <dbReference type="PROSITE" id="PS50943"/>
    </source>
</evidence>
<dbReference type="CDD" id="cd00093">
    <property type="entry name" value="HTH_XRE"/>
    <property type="match status" value="1"/>
</dbReference>
<dbReference type="RefSeq" id="WP_123738213.1">
    <property type="nucleotide sequence ID" value="NZ_CALFQU010000036.1"/>
</dbReference>
<proteinExistence type="predicted"/>
<name>A0A3N2D860_9MICO</name>
<organism evidence="3 4">
    <name type="scientific">Salana multivorans</name>
    <dbReference type="NCBI Taxonomy" id="120377"/>
    <lineage>
        <taxon>Bacteria</taxon>
        <taxon>Bacillati</taxon>
        <taxon>Actinomycetota</taxon>
        <taxon>Actinomycetes</taxon>
        <taxon>Micrococcales</taxon>
        <taxon>Beutenbergiaceae</taxon>
        <taxon>Salana</taxon>
    </lineage>
</organism>
<feature type="region of interest" description="Disordered" evidence="1">
    <location>
        <begin position="104"/>
        <end position="133"/>
    </location>
</feature>
<keyword evidence="4" id="KW-1185">Reference proteome</keyword>
<dbReference type="AlphaFoldDB" id="A0A3N2D860"/>
<dbReference type="SMART" id="SM00530">
    <property type="entry name" value="HTH_XRE"/>
    <property type="match status" value="1"/>
</dbReference>
<reference evidence="3 4" key="1">
    <citation type="submission" date="2018-11" db="EMBL/GenBank/DDBJ databases">
        <title>Sequencing the genomes of 1000 actinobacteria strains.</title>
        <authorList>
            <person name="Klenk H.-P."/>
        </authorList>
    </citation>
    <scope>NUCLEOTIDE SEQUENCE [LARGE SCALE GENOMIC DNA]</scope>
    <source>
        <strain evidence="3 4">DSM 13521</strain>
    </source>
</reference>
<dbReference type="Pfam" id="PF01381">
    <property type="entry name" value="HTH_3"/>
    <property type="match status" value="1"/>
</dbReference>
<dbReference type="EMBL" id="RKHQ01000001">
    <property type="protein sequence ID" value="ROR95976.1"/>
    <property type="molecule type" value="Genomic_DNA"/>
</dbReference>